<evidence type="ECO:0000313" key="2">
    <source>
        <dbReference type="Proteomes" id="UP000054937"/>
    </source>
</evidence>
<accession>A0A0V0QEU8</accession>
<name>A0A0V0QEU8_PSEPJ</name>
<dbReference type="Proteomes" id="UP000054937">
    <property type="component" value="Unassembled WGS sequence"/>
</dbReference>
<proteinExistence type="predicted"/>
<sequence length="183" mass="21783">MQKEKDQPFKIPDGCSNQIQIEILETINYNRYKNMQKNQQYKLQKNNINFHSFTYRDVLNRSSQKQTQMSYISDPDLKPRIYHQSALVIAQNINSYDLIYPLYVQQMKIDKLSYKYSKEEFLTKLSNIPDFFLEIDVKCDSKVLPLVPELDLKGKQFVKKTDNFQSFKYSDKQQTKVGKLQIL</sequence>
<organism evidence="1 2">
    <name type="scientific">Pseudocohnilembus persalinus</name>
    <name type="common">Ciliate</name>
    <dbReference type="NCBI Taxonomy" id="266149"/>
    <lineage>
        <taxon>Eukaryota</taxon>
        <taxon>Sar</taxon>
        <taxon>Alveolata</taxon>
        <taxon>Ciliophora</taxon>
        <taxon>Intramacronucleata</taxon>
        <taxon>Oligohymenophorea</taxon>
        <taxon>Scuticociliatia</taxon>
        <taxon>Philasterida</taxon>
        <taxon>Pseudocohnilembidae</taxon>
        <taxon>Pseudocohnilembus</taxon>
    </lineage>
</organism>
<dbReference type="InParanoid" id="A0A0V0QEU8"/>
<protein>
    <submittedName>
        <fullName evidence="1">Uncharacterized protein</fullName>
    </submittedName>
</protein>
<dbReference type="AlphaFoldDB" id="A0A0V0QEU8"/>
<reference evidence="1 2" key="1">
    <citation type="journal article" date="2015" name="Sci. Rep.">
        <title>Genome of the facultative scuticociliatosis pathogen Pseudocohnilembus persalinus provides insight into its virulence through horizontal gene transfer.</title>
        <authorList>
            <person name="Xiong J."/>
            <person name="Wang G."/>
            <person name="Cheng J."/>
            <person name="Tian M."/>
            <person name="Pan X."/>
            <person name="Warren A."/>
            <person name="Jiang C."/>
            <person name="Yuan D."/>
            <person name="Miao W."/>
        </authorList>
    </citation>
    <scope>NUCLEOTIDE SEQUENCE [LARGE SCALE GENOMIC DNA]</scope>
    <source>
        <strain evidence="1">36N120E</strain>
    </source>
</reference>
<gene>
    <name evidence="1" type="ORF">PPERSA_02997</name>
</gene>
<dbReference type="EMBL" id="LDAU01000182">
    <property type="protein sequence ID" value="KRX00737.1"/>
    <property type="molecule type" value="Genomic_DNA"/>
</dbReference>
<comment type="caution">
    <text evidence="1">The sequence shown here is derived from an EMBL/GenBank/DDBJ whole genome shotgun (WGS) entry which is preliminary data.</text>
</comment>
<keyword evidence="2" id="KW-1185">Reference proteome</keyword>
<evidence type="ECO:0000313" key="1">
    <source>
        <dbReference type="EMBL" id="KRX00737.1"/>
    </source>
</evidence>